<organism evidence="1">
    <name type="scientific">Siphoviridae sp. ctBCr48</name>
    <dbReference type="NCBI Taxonomy" id="2827802"/>
    <lineage>
        <taxon>Viruses</taxon>
        <taxon>Duplodnaviria</taxon>
        <taxon>Heunggongvirae</taxon>
        <taxon>Uroviricota</taxon>
        <taxon>Caudoviricetes</taxon>
    </lineage>
</organism>
<protein>
    <submittedName>
        <fullName evidence="1">Uncharacterized protein</fullName>
    </submittedName>
</protein>
<reference evidence="1" key="1">
    <citation type="journal article" date="2021" name="Proc. Natl. Acad. Sci. U.S.A.">
        <title>A Catalog of Tens of Thousands of Viruses from Human Metagenomes Reveals Hidden Associations with Chronic Diseases.</title>
        <authorList>
            <person name="Tisza M.J."/>
            <person name="Buck C.B."/>
        </authorList>
    </citation>
    <scope>NUCLEOTIDE SEQUENCE</scope>
    <source>
        <strain evidence="1">CtBCr48</strain>
    </source>
</reference>
<sequence>MPKQVHEIVYTLWLNDMKFTCCSRWAYSDPAEFMWSDMEFKTFDSIWDWLYRNSIFNGVFTDHTLFKKRKQIATYNGNITARNFKSASIMAKVNIIKEPSTRMLMINLSAREFAQFMSDNVGEVLTDNVAQEK</sequence>
<proteinExistence type="predicted"/>
<evidence type="ECO:0000313" key="1">
    <source>
        <dbReference type="EMBL" id="DAF50320.1"/>
    </source>
</evidence>
<accession>A0A8S5SHC3</accession>
<dbReference type="EMBL" id="BK032595">
    <property type="protein sequence ID" value="DAF50320.1"/>
    <property type="molecule type" value="Genomic_DNA"/>
</dbReference>
<name>A0A8S5SHC3_9CAUD</name>